<proteinExistence type="predicted"/>
<accession>A0ABV0T145</accession>
<name>A0ABV0T145_9TELE</name>
<organism evidence="1 2">
    <name type="scientific">Ilyodon furcidens</name>
    <name type="common">goldbreast splitfin</name>
    <dbReference type="NCBI Taxonomy" id="33524"/>
    <lineage>
        <taxon>Eukaryota</taxon>
        <taxon>Metazoa</taxon>
        <taxon>Chordata</taxon>
        <taxon>Craniata</taxon>
        <taxon>Vertebrata</taxon>
        <taxon>Euteleostomi</taxon>
        <taxon>Actinopterygii</taxon>
        <taxon>Neopterygii</taxon>
        <taxon>Teleostei</taxon>
        <taxon>Neoteleostei</taxon>
        <taxon>Acanthomorphata</taxon>
        <taxon>Ovalentaria</taxon>
        <taxon>Atherinomorphae</taxon>
        <taxon>Cyprinodontiformes</taxon>
        <taxon>Goodeidae</taxon>
        <taxon>Ilyodon</taxon>
    </lineage>
</organism>
<dbReference type="Proteomes" id="UP001482620">
    <property type="component" value="Unassembled WGS sequence"/>
</dbReference>
<comment type="caution">
    <text evidence="1">The sequence shown here is derived from an EMBL/GenBank/DDBJ whole genome shotgun (WGS) entry which is preliminary data.</text>
</comment>
<sequence length="112" mass="12754">MFMFSIYTKALNVADCLVSYILYWSLLKGSPVMYAWLWTASDFLRGGESRLPLLSRSFSKGHCVFTAQQHTHTHTSRQLWSSNEMVITSPLFVCSVMPELKNCINGVGERNL</sequence>
<dbReference type="EMBL" id="JAHRIQ010015252">
    <property type="protein sequence ID" value="MEQ2226456.1"/>
    <property type="molecule type" value="Genomic_DNA"/>
</dbReference>
<reference evidence="1 2" key="1">
    <citation type="submission" date="2021-06" db="EMBL/GenBank/DDBJ databases">
        <authorList>
            <person name="Palmer J.M."/>
        </authorList>
    </citation>
    <scope>NUCLEOTIDE SEQUENCE [LARGE SCALE GENOMIC DNA]</scope>
    <source>
        <strain evidence="2">if_2019</strain>
        <tissue evidence="1">Muscle</tissue>
    </source>
</reference>
<evidence type="ECO:0000313" key="1">
    <source>
        <dbReference type="EMBL" id="MEQ2226456.1"/>
    </source>
</evidence>
<protein>
    <submittedName>
        <fullName evidence="1">Uncharacterized protein</fullName>
    </submittedName>
</protein>
<keyword evidence="2" id="KW-1185">Reference proteome</keyword>
<gene>
    <name evidence="1" type="ORF">ILYODFUR_027627</name>
</gene>
<evidence type="ECO:0000313" key="2">
    <source>
        <dbReference type="Proteomes" id="UP001482620"/>
    </source>
</evidence>